<dbReference type="KEGG" id="pson:JI735_34695"/>
<protein>
    <recommendedName>
        <fullName evidence="1">Large polyvalent protein-associated domain-containing protein</fullName>
    </recommendedName>
</protein>
<dbReference type="AlphaFoldDB" id="A0A974PIF4"/>
<keyword evidence="2" id="KW-0614">Plasmid</keyword>
<name>A0A974PIF4_9BACL</name>
<dbReference type="RefSeq" id="WP_039832879.1">
    <property type="nucleotide sequence ID" value="NZ_CP068596.1"/>
</dbReference>
<dbReference type="Proteomes" id="UP000595841">
    <property type="component" value="Plasmid unnamed1"/>
</dbReference>
<proteinExistence type="predicted"/>
<evidence type="ECO:0000313" key="2">
    <source>
        <dbReference type="EMBL" id="QQZ64579.1"/>
    </source>
</evidence>
<keyword evidence="3" id="KW-1185">Reference proteome</keyword>
<evidence type="ECO:0000313" key="3">
    <source>
        <dbReference type="Proteomes" id="UP000595841"/>
    </source>
</evidence>
<dbReference type="InterPro" id="IPR041047">
    <property type="entry name" value="LPD1"/>
</dbReference>
<dbReference type="Pfam" id="PF18796">
    <property type="entry name" value="LPD1"/>
    <property type="match status" value="1"/>
</dbReference>
<gene>
    <name evidence="2" type="ORF">JI735_34695</name>
</gene>
<feature type="domain" description="Large polyvalent protein-associated" evidence="1">
    <location>
        <begin position="481"/>
        <end position="549"/>
    </location>
</feature>
<dbReference type="EMBL" id="CP068596">
    <property type="protein sequence ID" value="QQZ64579.1"/>
    <property type="molecule type" value="Genomic_DNA"/>
</dbReference>
<reference evidence="2 3" key="1">
    <citation type="submission" date="2021-01" db="EMBL/GenBank/DDBJ databases">
        <title>Whole genome sequence of Paenibacillus sonchi LMG 24727 for comparative genomics.</title>
        <authorList>
            <person name="Lee G."/>
            <person name="Kim M.-J."/>
            <person name="Lim K."/>
            <person name="Shin J.-H."/>
        </authorList>
    </citation>
    <scope>NUCLEOTIDE SEQUENCE [LARGE SCALE GENOMIC DNA]</scope>
    <source>
        <strain evidence="2 3">LMG 24727</strain>
        <plasmid evidence="2 3">unnamed1</plasmid>
    </source>
</reference>
<geneLocation type="plasmid" evidence="2 3">
    <name>unnamed1</name>
</geneLocation>
<evidence type="ECO:0000259" key="1">
    <source>
        <dbReference type="Pfam" id="PF18796"/>
    </source>
</evidence>
<organism evidence="2 3">
    <name type="scientific">Paenibacillus sonchi</name>
    <dbReference type="NCBI Taxonomy" id="373687"/>
    <lineage>
        <taxon>Bacteria</taxon>
        <taxon>Bacillati</taxon>
        <taxon>Bacillota</taxon>
        <taxon>Bacilli</taxon>
        <taxon>Bacillales</taxon>
        <taxon>Paenibacillaceae</taxon>
        <taxon>Paenibacillus</taxon>
        <taxon>Paenibacillus sonchi group</taxon>
    </lineage>
</organism>
<accession>A0A974PIF4</accession>
<sequence length="563" mass="64598">MNEQLAFNLFDYFPTHTKKTAVASTSQKKLLKNYAYDCGEELKGARKHLSQIPKFSTEWLEQVEENPSEAFQMVCKDSILIDFMPESLQEYGFTSEAAYGVKLILRKVSQRPEDSIEKRSDFITALLDLQNRLRECSDQEKFVATLMEIKEEVIKGDRSRYPLILRKEPDLKNFSYWLSLGNSFVSLFVSRSRRRTLPGYKNLIQQAFSEKGADWKWLQTKGKGASRTNKERWERKIPDEVIRMSQTPSGVNNPEDLIEHYGFRGIQFGRWMEDAAGKFHVLCSGNAWADLADILSIPRKCISIYGKLGLAFGSRGSGNASAHYEPLNNVMNLTKFRGGGSQCHEWAHALDFNLFSFSHKFTNGKLLSVSGNKPGEYLPYSVRTSFSELMKEIKNGTGSKKLILPDPFPKPTYRYRESIVSLLEKHEFNINEALLCVKDRYNCSTKQLSEIGFMYCQMISERTGSKPEYILIPTDLSSFYLDAAARGAYWKRDHELFARAFEAWIEDELAKRGMTNSYLVTGTTFGGPYPQSEERDSINDAFNHWWKSITLSGILHDEKLWKS</sequence>